<keyword evidence="1" id="KW-0808">Transferase</keyword>
<organism evidence="1 2">
    <name type="scientific">Candidatus Woesebacteria bacterium GW2011_GWA1_39_21b</name>
    <dbReference type="NCBI Taxonomy" id="1618551"/>
    <lineage>
        <taxon>Bacteria</taxon>
        <taxon>Candidatus Woeseibacteriota</taxon>
    </lineage>
</organism>
<dbReference type="PANTHER" id="PTHR43630">
    <property type="entry name" value="POLY-BETA-1,6-N-ACETYL-D-GLUCOSAMINE SYNTHASE"/>
    <property type="match status" value="1"/>
</dbReference>
<reference evidence="1 2" key="1">
    <citation type="journal article" date="2015" name="Nature">
        <title>rRNA introns, odd ribosomes, and small enigmatic genomes across a large radiation of phyla.</title>
        <authorList>
            <person name="Brown C.T."/>
            <person name="Hug L.A."/>
            <person name="Thomas B.C."/>
            <person name="Sharon I."/>
            <person name="Castelle C.J."/>
            <person name="Singh A."/>
            <person name="Wilkins M.J."/>
            <person name="Williams K.H."/>
            <person name="Banfield J.F."/>
        </authorList>
    </citation>
    <scope>NUCLEOTIDE SEQUENCE [LARGE SCALE GENOMIC DNA]</scope>
</reference>
<dbReference type="PANTHER" id="PTHR43630:SF2">
    <property type="entry name" value="GLYCOSYLTRANSFERASE"/>
    <property type="match status" value="1"/>
</dbReference>
<dbReference type="Proteomes" id="UP000034690">
    <property type="component" value="Unassembled WGS sequence"/>
</dbReference>
<dbReference type="AlphaFoldDB" id="A0A0G0NHX3"/>
<evidence type="ECO:0000313" key="2">
    <source>
        <dbReference type="Proteomes" id="UP000034690"/>
    </source>
</evidence>
<sequence length="190" mass="22124">MNNFETLTLYEKDITDFAEARNRLLISASHDWVLFLDTDEEVTKELAREIKDLDPKDFNGFYIKRKIVFLGKCIGEDKVLRLGKKDAGKWERKVHETWKIKGKVGTLKNSLVHNTSGDLHSYIDKMNTYSGIHASENMREGKNSGIFKIVLFPKLKFIQNLFLGRGFVFSMLQSFHSFLGWAKQWELQKD</sequence>
<protein>
    <submittedName>
        <fullName evidence="1">Glycosyl transferase family 2</fullName>
    </submittedName>
</protein>
<proteinExistence type="predicted"/>
<dbReference type="GO" id="GO:0016740">
    <property type="term" value="F:transferase activity"/>
    <property type="evidence" value="ECO:0007669"/>
    <property type="project" value="UniProtKB-KW"/>
</dbReference>
<accession>A0A0G0NHX3</accession>
<comment type="caution">
    <text evidence="1">The sequence shown here is derived from an EMBL/GenBank/DDBJ whole genome shotgun (WGS) entry which is preliminary data.</text>
</comment>
<name>A0A0G0NHX3_9BACT</name>
<gene>
    <name evidence="1" type="ORF">UT40_C0027G0006</name>
</gene>
<evidence type="ECO:0000313" key="1">
    <source>
        <dbReference type="EMBL" id="KKR12426.1"/>
    </source>
</evidence>
<dbReference type="EMBL" id="LBWQ01000027">
    <property type="protein sequence ID" value="KKR12426.1"/>
    <property type="molecule type" value="Genomic_DNA"/>
</dbReference>